<accession>A0ABD1VYT7</accession>
<dbReference type="Proteomes" id="UP001604336">
    <property type="component" value="Unassembled WGS sequence"/>
</dbReference>
<evidence type="ECO:0000313" key="1">
    <source>
        <dbReference type="EMBL" id="KAL2542391.1"/>
    </source>
</evidence>
<reference evidence="2" key="1">
    <citation type="submission" date="2024-07" db="EMBL/GenBank/DDBJ databases">
        <title>Two chromosome-level genome assemblies of Korean endemic species Abeliophyllum distichum and Forsythia ovata (Oleaceae).</title>
        <authorList>
            <person name="Jang H."/>
        </authorList>
    </citation>
    <scope>NUCLEOTIDE SEQUENCE [LARGE SCALE GENOMIC DNA]</scope>
</reference>
<dbReference type="EMBL" id="JBFOLK010000001">
    <property type="protein sequence ID" value="KAL2542391.1"/>
    <property type="molecule type" value="Genomic_DNA"/>
</dbReference>
<organism evidence="1 2">
    <name type="scientific">Abeliophyllum distichum</name>
    <dbReference type="NCBI Taxonomy" id="126358"/>
    <lineage>
        <taxon>Eukaryota</taxon>
        <taxon>Viridiplantae</taxon>
        <taxon>Streptophyta</taxon>
        <taxon>Embryophyta</taxon>
        <taxon>Tracheophyta</taxon>
        <taxon>Spermatophyta</taxon>
        <taxon>Magnoliopsida</taxon>
        <taxon>eudicotyledons</taxon>
        <taxon>Gunneridae</taxon>
        <taxon>Pentapetalae</taxon>
        <taxon>asterids</taxon>
        <taxon>lamiids</taxon>
        <taxon>Lamiales</taxon>
        <taxon>Oleaceae</taxon>
        <taxon>Forsythieae</taxon>
        <taxon>Abeliophyllum</taxon>
    </lineage>
</organism>
<evidence type="ECO:0000313" key="2">
    <source>
        <dbReference type="Proteomes" id="UP001604336"/>
    </source>
</evidence>
<proteinExistence type="predicted"/>
<protein>
    <submittedName>
        <fullName evidence="1">Uncharacterized protein</fullName>
    </submittedName>
</protein>
<keyword evidence="2" id="KW-1185">Reference proteome</keyword>
<comment type="caution">
    <text evidence="1">The sequence shown here is derived from an EMBL/GenBank/DDBJ whole genome shotgun (WGS) entry which is preliminary data.</text>
</comment>
<dbReference type="AlphaFoldDB" id="A0ABD1VYT7"/>
<name>A0ABD1VYT7_9LAMI</name>
<gene>
    <name evidence="1" type="ORF">Adt_03369</name>
</gene>
<sequence>MDFINVDDFSKLTVDRVARFMKYLAYKLPVGVLYMKDRMSLLNRLVRIKNIEDVKLMISEIGSSKLVEFYLVLPSRTNVLSWKLPTVKWKSNVVIEEILEPENISEPDLEKVFSA</sequence>